<evidence type="ECO:0000256" key="2">
    <source>
        <dbReference type="ARBA" id="ARBA00022670"/>
    </source>
</evidence>
<dbReference type="PANTHER" id="PTHR42884">
    <property type="entry name" value="PROPROTEIN CONVERTASE SUBTILISIN/KEXIN-RELATED"/>
    <property type="match status" value="1"/>
</dbReference>
<evidence type="ECO:0000256" key="11">
    <source>
        <dbReference type="SAM" id="SignalP"/>
    </source>
</evidence>
<keyword evidence="14" id="KW-1185">Reference proteome</keyword>
<dbReference type="InterPro" id="IPR006212">
    <property type="entry name" value="Furin_repeat"/>
</dbReference>
<dbReference type="PROSITE" id="PS51892">
    <property type="entry name" value="SUBTILASE"/>
    <property type="match status" value="1"/>
</dbReference>
<dbReference type="GO" id="GO:0000139">
    <property type="term" value="C:Golgi membrane"/>
    <property type="evidence" value="ECO:0007669"/>
    <property type="project" value="TreeGrafter"/>
</dbReference>
<reference evidence="13" key="1">
    <citation type="submission" date="2023-03" db="EMBL/GenBank/DDBJ databases">
        <authorList>
            <person name="Steffen K."/>
            <person name="Cardenas P."/>
        </authorList>
    </citation>
    <scope>NUCLEOTIDE SEQUENCE</scope>
</reference>
<dbReference type="InterPro" id="IPR008979">
    <property type="entry name" value="Galactose-bd-like_sf"/>
</dbReference>
<dbReference type="Proteomes" id="UP001174909">
    <property type="component" value="Unassembled WGS sequence"/>
</dbReference>
<organism evidence="13 14">
    <name type="scientific">Geodia barretti</name>
    <name type="common">Barrett's horny sponge</name>
    <dbReference type="NCBI Taxonomy" id="519541"/>
    <lineage>
        <taxon>Eukaryota</taxon>
        <taxon>Metazoa</taxon>
        <taxon>Porifera</taxon>
        <taxon>Demospongiae</taxon>
        <taxon>Heteroscleromorpha</taxon>
        <taxon>Tetractinellida</taxon>
        <taxon>Astrophorina</taxon>
        <taxon>Geodiidae</taxon>
        <taxon>Geodia</taxon>
    </lineage>
</organism>
<keyword evidence="6 10" id="KW-0720">Serine protease</keyword>
<evidence type="ECO:0000256" key="7">
    <source>
        <dbReference type="ARBA" id="ARBA00022837"/>
    </source>
</evidence>
<dbReference type="InterPro" id="IPR009030">
    <property type="entry name" value="Growth_fac_rcpt_cys_sf"/>
</dbReference>
<dbReference type="GO" id="GO:0016485">
    <property type="term" value="P:protein processing"/>
    <property type="evidence" value="ECO:0007669"/>
    <property type="project" value="TreeGrafter"/>
</dbReference>
<keyword evidence="4 11" id="KW-0732">Signal</keyword>
<feature type="active site" description="Charge relay system" evidence="10">
    <location>
        <position position="163"/>
    </location>
</feature>
<evidence type="ECO:0000256" key="5">
    <source>
        <dbReference type="ARBA" id="ARBA00022801"/>
    </source>
</evidence>
<dbReference type="InterPro" id="IPR000209">
    <property type="entry name" value="Peptidase_S8/S53_dom"/>
</dbReference>
<comment type="similarity">
    <text evidence="1">Belongs to the peptidase S8 family. Furin subfamily.</text>
</comment>
<keyword evidence="9" id="KW-0325">Glycoprotein</keyword>
<dbReference type="PRINTS" id="PR00723">
    <property type="entry name" value="SUBTILISIN"/>
</dbReference>
<evidence type="ECO:0000256" key="8">
    <source>
        <dbReference type="ARBA" id="ARBA00023145"/>
    </source>
</evidence>
<keyword evidence="8" id="KW-0865">Zymogen</keyword>
<dbReference type="SUPFAM" id="SSF49785">
    <property type="entry name" value="Galactose-binding domain-like"/>
    <property type="match status" value="1"/>
</dbReference>
<dbReference type="GO" id="GO:0004252">
    <property type="term" value="F:serine-type endopeptidase activity"/>
    <property type="evidence" value="ECO:0007669"/>
    <property type="project" value="UniProtKB-UniRule"/>
</dbReference>
<dbReference type="PROSITE" id="PS00138">
    <property type="entry name" value="SUBTILASE_SER"/>
    <property type="match status" value="1"/>
</dbReference>
<feature type="active site" description="Charge relay system" evidence="10">
    <location>
        <position position="314"/>
    </location>
</feature>
<evidence type="ECO:0000259" key="12">
    <source>
        <dbReference type="PROSITE" id="PS51829"/>
    </source>
</evidence>
<dbReference type="EMBL" id="CASHTH010002754">
    <property type="protein sequence ID" value="CAI8034836.1"/>
    <property type="molecule type" value="Genomic_DNA"/>
</dbReference>
<dbReference type="InterPro" id="IPR023828">
    <property type="entry name" value="Peptidase_S8_Ser-AS"/>
</dbReference>
<sequence>MNAAIAFILTASVAAVYTPVPGAAQSPVYTNAWGVKVVGGLGVANSVAMRQGLTNMGQVGTLEDMYWFLLPLDKHYHIAAMAPYPQITAALLQEDSSNDNNNLHLKVEPAWIQGFTGCGVVLAIVDDGVDFKHPDLIRNYLLGLDLNALTCTDSAFPNFGDTHGTYVAGVIGMEKSNGVCGVGVAYNSLITGILLLSGFQIDISEAKAFLHQNNKIDIYSNSWGPIDSGRSVLGPALMATMALEQGAQQGRHGKGSIFVFSSGNGGRNDDDCAANGYVQSIYTIGIGALLSDGRPTDYDERCSAKMASTFDGTSAAAPQASGAIALALDPNHHFGFGAIDAEALVTRARHWINVPQQQMCTIYVDDTIFVGPSSEESIDILVHDEKVGFLEHVVVQATVAVFLGNRGDVQLELTSPAGTVSILLSYRLLDIGPGLYYKWPFMSVHFWGEDPYGNWTLTVRYRGAVGSVAVDDIHFTTYGTAEVPQAIQNIPATCDPVCARGCARAGPEYCDSCLQFRIADDLTCVDECPPGLVQRQGYCYNATLPEPICSNAKEYECSHECKEECSSGVVSKKDACYAACLLHYKEKHHKIRQDPYGT</sequence>
<feature type="domain" description="P/Homo B" evidence="12">
    <location>
        <begin position="353"/>
        <end position="483"/>
    </location>
</feature>
<dbReference type="CDD" id="cd00064">
    <property type="entry name" value="FU"/>
    <property type="match status" value="1"/>
</dbReference>
<dbReference type="Gene3D" id="3.40.50.200">
    <property type="entry name" value="Peptidase S8/S53 domain"/>
    <property type="match status" value="1"/>
</dbReference>
<evidence type="ECO:0000256" key="3">
    <source>
        <dbReference type="ARBA" id="ARBA00022685"/>
    </source>
</evidence>
<dbReference type="InterPro" id="IPR015500">
    <property type="entry name" value="Peptidase_S8_subtilisin-rel"/>
</dbReference>
<dbReference type="InterPro" id="IPR032815">
    <property type="entry name" value="S8_pro-domain"/>
</dbReference>
<dbReference type="SUPFAM" id="SSF57184">
    <property type="entry name" value="Growth factor receptor domain"/>
    <property type="match status" value="1"/>
</dbReference>
<dbReference type="InterPro" id="IPR036852">
    <property type="entry name" value="Peptidase_S8/S53_dom_sf"/>
</dbReference>
<protein>
    <submittedName>
        <fullName evidence="13">Proprotein convertase subtilisin/kexin type 6</fullName>
    </submittedName>
</protein>
<gene>
    <name evidence="13" type="ORF">GBAR_LOCUS19577</name>
</gene>
<evidence type="ECO:0000256" key="1">
    <source>
        <dbReference type="ARBA" id="ARBA00005325"/>
    </source>
</evidence>
<keyword evidence="3" id="KW-0165">Cleavage on pair of basic residues</keyword>
<evidence type="ECO:0000256" key="4">
    <source>
        <dbReference type="ARBA" id="ARBA00022729"/>
    </source>
</evidence>
<dbReference type="SUPFAM" id="SSF54897">
    <property type="entry name" value="Protease propeptides/inhibitors"/>
    <property type="match status" value="1"/>
</dbReference>
<feature type="active site" description="Charge relay system" evidence="10">
    <location>
        <position position="126"/>
    </location>
</feature>
<accession>A0AA35SU98</accession>
<dbReference type="AlphaFoldDB" id="A0AA35SU98"/>
<dbReference type="InterPro" id="IPR022398">
    <property type="entry name" value="Peptidase_S8_His-AS"/>
</dbReference>
<dbReference type="CDD" id="cd04059">
    <property type="entry name" value="Peptidases_S8_Protein_convertases_Kexins_Furin-like"/>
    <property type="match status" value="1"/>
</dbReference>
<dbReference type="Pfam" id="PF16470">
    <property type="entry name" value="S8_pro-domain"/>
    <property type="match status" value="1"/>
</dbReference>
<dbReference type="PROSITE" id="PS00137">
    <property type="entry name" value="SUBTILASE_HIS"/>
    <property type="match status" value="1"/>
</dbReference>
<dbReference type="Gene3D" id="2.60.120.260">
    <property type="entry name" value="Galactose-binding domain-like"/>
    <property type="match status" value="1"/>
</dbReference>
<evidence type="ECO:0000313" key="14">
    <source>
        <dbReference type="Proteomes" id="UP001174909"/>
    </source>
</evidence>
<dbReference type="InterPro" id="IPR034182">
    <property type="entry name" value="Kexin/furin"/>
</dbReference>
<feature type="chain" id="PRO_5041409717" evidence="11">
    <location>
        <begin position="16"/>
        <end position="598"/>
    </location>
</feature>
<name>A0AA35SU98_GEOBA</name>
<dbReference type="SUPFAM" id="SSF52743">
    <property type="entry name" value="Subtilisin-like"/>
    <property type="match status" value="1"/>
</dbReference>
<proteinExistence type="inferred from homology"/>
<evidence type="ECO:0000256" key="10">
    <source>
        <dbReference type="PROSITE-ProRule" id="PRU01240"/>
    </source>
</evidence>
<evidence type="ECO:0000256" key="6">
    <source>
        <dbReference type="ARBA" id="ARBA00022825"/>
    </source>
</evidence>
<dbReference type="Pfam" id="PF00082">
    <property type="entry name" value="Peptidase_S8"/>
    <property type="match status" value="1"/>
</dbReference>
<dbReference type="Pfam" id="PF01483">
    <property type="entry name" value="P_proprotein"/>
    <property type="match status" value="1"/>
</dbReference>
<dbReference type="GO" id="GO:0005802">
    <property type="term" value="C:trans-Golgi network"/>
    <property type="evidence" value="ECO:0007669"/>
    <property type="project" value="TreeGrafter"/>
</dbReference>
<dbReference type="PROSITE" id="PS51829">
    <property type="entry name" value="P_HOMO_B"/>
    <property type="match status" value="1"/>
</dbReference>
<dbReference type="Gene3D" id="2.10.220.10">
    <property type="entry name" value="Hormone Receptor, Insulin-like Growth Factor Receptor 1, Chain A, domain 2"/>
    <property type="match status" value="1"/>
</dbReference>
<comment type="caution">
    <text evidence="13">The sequence shown here is derived from an EMBL/GenBank/DDBJ whole genome shotgun (WGS) entry which is preliminary data.</text>
</comment>
<evidence type="ECO:0000256" key="9">
    <source>
        <dbReference type="ARBA" id="ARBA00023180"/>
    </source>
</evidence>
<dbReference type="InterPro" id="IPR002884">
    <property type="entry name" value="P_dom"/>
</dbReference>
<feature type="signal peptide" evidence="11">
    <location>
        <begin position="1"/>
        <end position="15"/>
    </location>
</feature>
<dbReference type="PANTHER" id="PTHR42884:SF14">
    <property type="entry name" value="NEUROENDOCRINE CONVERTASE 1"/>
    <property type="match status" value="1"/>
</dbReference>
<keyword evidence="2 10" id="KW-0645">Protease</keyword>
<keyword evidence="7" id="KW-0106">Calcium</keyword>
<evidence type="ECO:0000313" key="13">
    <source>
        <dbReference type="EMBL" id="CAI8034836.1"/>
    </source>
</evidence>
<keyword evidence="5 10" id="KW-0378">Hydrolase</keyword>